<evidence type="ECO:0000256" key="2">
    <source>
        <dbReference type="SAM" id="Phobius"/>
    </source>
</evidence>
<organism evidence="3 4">
    <name type="scientific">Ruminobacter amylophilus</name>
    <dbReference type="NCBI Taxonomy" id="867"/>
    <lineage>
        <taxon>Bacteria</taxon>
        <taxon>Pseudomonadati</taxon>
        <taxon>Pseudomonadota</taxon>
        <taxon>Gammaproteobacteria</taxon>
        <taxon>Aeromonadales</taxon>
        <taxon>Succinivibrionaceae</taxon>
        <taxon>Ruminobacter</taxon>
    </lineage>
</organism>
<feature type="transmembrane region" description="Helical" evidence="2">
    <location>
        <begin position="324"/>
        <end position="342"/>
    </location>
</feature>
<feature type="compositionally biased region" description="Polar residues" evidence="1">
    <location>
        <begin position="61"/>
        <end position="73"/>
    </location>
</feature>
<evidence type="ECO:0008006" key="5">
    <source>
        <dbReference type="Google" id="ProtNLM"/>
    </source>
</evidence>
<dbReference type="RefSeq" id="WP_093141036.1">
    <property type="nucleotide sequence ID" value="NZ_FOXF01000009.1"/>
</dbReference>
<accession>A0A662ZGT4</accession>
<keyword evidence="2" id="KW-0472">Membrane</keyword>
<evidence type="ECO:0000256" key="1">
    <source>
        <dbReference type="SAM" id="MobiDB-lite"/>
    </source>
</evidence>
<dbReference type="AlphaFoldDB" id="A0A662ZGT4"/>
<feature type="transmembrane region" description="Helical" evidence="2">
    <location>
        <begin position="273"/>
        <end position="292"/>
    </location>
</feature>
<sequence>MAYCKKCGTTLKSFPEICPLCGTPTGMQQQVAISSPRLSRTQPDHKLSTANQKYTDEPQRSTESTIPNLNGNKENPDSAVRNSDVDDRFFIYPDLDNIRDNRKNSLFNNEDFNEEYSNDDITDQSAQKQKNSNKIFSGHAEEQYDLHAVRDRFTDSTKKNIFDRQINEFDRDPVILKMLGSIRVLRIFIIMNIIAAVIQVTLFMAVNVLTVLYGCFACLKADLYAQTSNNNLLKKLTSQCRSLFLWQLCLMILSSVLFYFFHSQDTKIDGLLFFLLFLIHLALFPMVFATYARAFTLYKMLTAMRYMSDFSELIDINYNYTRHLLVFLLIVFGNFFTLYLIVR</sequence>
<keyword evidence="2" id="KW-1133">Transmembrane helix</keyword>
<keyword evidence="4" id="KW-1185">Reference proteome</keyword>
<evidence type="ECO:0000313" key="3">
    <source>
        <dbReference type="EMBL" id="SFP21255.1"/>
    </source>
</evidence>
<dbReference type="EMBL" id="FOXF01000009">
    <property type="protein sequence ID" value="SFP21255.1"/>
    <property type="molecule type" value="Genomic_DNA"/>
</dbReference>
<proteinExistence type="predicted"/>
<feature type="transmembrane region" description="Helical" evidence="2">
    <location>
        <begin position="243"/>
        <end position="261"/>
    </location>
</feature>
<keyword evidence="2" id="KW-0812">Transmembrane</keyword>
<evidence type="ECO:0000313" key="4">
    <source>
        <dbReference type="Proteomes" id="UP000243745"/>
    </source>
</evidence>
<feature type="transmembrane region" description="Helical" evidence="2">
    <location>
        <begin position="187"/>
        <end position="213"/>
    </location>
</feature>
<protein>
    <recommendedName>
        <fullName evidence="5">Zinc-ribbon domain-containing protein</fullName>
    </recommendedName>
</protein>
<feature type="region of interest" description="Disordered" evidence="1">
    <location>
        <begin position="34"/>
        <end position="82"/>
    </location>
</feature>
<gene>
    <name evidence="3" type="ORF">SAMN02910344_00747</name>
</gene>
<name>A0A662ZGT4_9GAMM</name>
<reference evidence="3 4" key="1">
    <citation type="submission" date="2016-10" db="EMBL/GenBank/DDBJ databases">
        <authorList>
            <person name="Varghese N."/>
            <person name="Submissions S."/>
        </authorList>
    </citation>
    <scope>NUCLEOTIDE SEQUENCE [LARGE SCALE GENOMIC DNA]</scope>
    <source>
        <strain evidence="3 4">DSM 1361</strain>
    </source>
</reference>
<dbReference type="Proteomes" id="UP000243745">
    <property type="component" value="Unassembled WGS sequence"/>
</dbReference>